<reference evidence="2 3" key="1">
    <citation type="journal article" date="2023" name="Sci. Data">
        <title>Genome assembly of the Korean intertidal mud-creeper Batillaria attramentaria.</title>
        <authorList>
            <person name="Patra A.K."/>
            <person name="Ho P.T."/>
            <person name="Jun S."/>
            <person name="Lee S.J."/>
            <person name="Kim Y."/>
            <person name="Won Y.J."/>
        </authorList>
    </citation>
    <scope>NUCLEOTIDE SEQUENCE [LARGE SCALE GENOMIC DNA]</scope>
    <source>
        <strain evidence="2">Wonlab-2016</strain>
    </source>
</reference>
<feature type="non-terminal residue" evidence="2">
    <location>
        <position position="1"/>
    </location>
</feature>
<dbReference type="Proteomes" id="UP001519460">
    <property type="component" value="Unassembled WGS sequence"/>
</dbReference>
<dbReference type="EMBL" id="JACVVK020000014">
    <property type="protein sequence ID" value="KAK7504619.1"/>
    <property type="molecule type" value="Genomic_DNA"/>
</dbReference>
<comment type="caution">
    <text evidence="2">The sequence shown here is derived from an EMBL/GenBank/DDBJ whole genome shotgun (WGS) entry which is preliminary data.</text>
</comment>
<accession>A0ABD0LY55</accession>
<name>A0ABD0LY55_9CAEN</name>
<gene>
    <name evidence="2" type="ORF">BaRGS_00004105</name>
</gene>
<evidence type="ECO:0000313" key="2">
    <source>
        <dbReference type="EMBL" id="KAK7504619.1"/>
    </source>
</evidence>
<feature type="region of interest" description="Disordered" evidence="1">
    <location>
        <begin position="21"/>
        <end position="52"/>
    </location>
</feature>
<proteinExistence type="predicted"/>
<sequence>ILRQSLTSNGQRQAPYLQQPTAVQRAVLSTSSRSSHRRYLRPYRGHPKRPANPRVWPAETATLCYQLQLICPVSCLSADSLHCPDGCWSNRCSLCLCT</sequence>
<evidence type="ECO:0000313" key="3">
    <source>
        <dbReference type="Proteomes" id="UP001519460"/>
    </source>
</evidence>
<feature type="non-terminal residue" evidence="2">
    <location>
        <position position="98"/>
    </location>
</feature>
<keyword evidence="3" id="KW-1185">Reference proteome</keyword>
<organism evidence="2 3">
    <name type="scientific">Batillaria attramentaria</name>
    <dbReference type="NCBI Taxonomy" id="370345"/>
    <lineage>
        <taxon>Eukaryota</taxon>
        <taxon>Metazoa</taxon>
        <taxon>Spiralia</taxon>
        <taxon>Lophotrochozoa</taxon>
        <taxon>Mollusca</taxon>
        <taxon>Gastropoda</taxon>
        <taxon>Caenogastropoda</taxon>
        <taxon>Sorbeoconcha</taxon>
        <taxon>Cerithioidea</taxon>
        <taxon>Batillariidae</taxon>
        <taxon>Batillaria</taxon>
    </lineage>
</organism>
<dbReference type="AlphaFoldDB" id="A0ABD0LY55"/>
<feature type="compositionally biased region" description="Polar residues" evidence="1">
    <location>
        <begin position="21"/>
        <end position="33"/>
    </location>
</feature>
<feature type="compositionally biased region" description="Basic residues" evidence="1">
    <location>
        <begin position="34"/>
        <end position="51"/>
    </location>
</feature>
<evidence type="ECO:0000256" key="1">
    <source>
        <dbReference type="SAM" id="MobiDB-lite"/>
    </source>
</evidence>
<protein>
    <submittedName>
        <fullName evidence="2">Uncharacterized protein</fullName>
    </submittedName>
</protein>